<evidence type="ECO:0000256" key="5">
    <source>
        <dbReference type="ARBA" id="ARBA00023004"/>
    </source>
</evidence>
<reference evidence="8" key="1">
    <citation type="submission" date="2019-03" db="EMBL/GenBank/DDBJ databases">
        <authorList>
            <person name="Hao L."/>
        </authorList>
    </citation>
    <scope>NUCLEOTIDE SEQUENCE</scope>
</reference>
<dbReference type="GO" id="GO:0030313">
    <property type="term" value="C:cell envelope"/>
    <property type="evidence" value="ECO:0007669"/>
    <property type="project" value="UniProtKB-SubCell"/>
</dbReference>
<gene>
    <name evidence="8" type="ORF">SCFA_1260003</name>
</gene>
<dbReference type="CDD" id="cd10561">
    <property type="entry name" value="HybA_like"/>
    <property type="match status" value="1"/>
</dbReference>
<dbReference type="Pfam" id="PF13247">
    <property type="entry name" value="Fer4_11"/>
    <property type="match status" value="1"/>
</dbReference>
<dbReference type="PROSITE" id="PS00198">
    <property type="entry name" value="4FE4S_FER_1"/>
    <property type="match status" value="1"/>
</dbReference>
<dbReference type="AlphaFoldDB" id="A0A485LVK2"/>
<dbReference type="GO" id="GO:0051539">
    <property type="term" value="F:4 iron, 4 sulfur cluster binding"/>
    <property type="evidence" value="ECO:0007669"/>
    <property type="project" value="UniProtKB-KW"/>
</dbReference>
<dbReference type="PANTHER" id="PTHR43545:SF4">
    <property type="entry name" value="IRON-SULFUR PROTEIN"/>
    <property type="match status" value="1"/>
</dbReference>
<dbReference type="PANTHER" id="PTHR43545">
    <property type="entry name" value="FORMATE DEHYDROGENASE, NITRATE-INDUCIBLE, IRON-SULFUR SUBUNIT"/>
    <property type="match status" value="1"/>
</dbReference>
<keyword evidence="3" id="KW-0479">Metal-binding</keyword>
<keyword evidence="6" id="KW-0411">Iron-sulfur</keyword>
<evidence type="ECO:0000256" key="1">
    <source>
        <dbReference type="ARBA" id="ARBA00004196"/>
    </source>
</evidence>
<keyword evidence="4" id="KW-0677">Repeat</keyword>
<dbReference type="PROSITE" id="PS51379">
    <property type="entry name" value="4FE4S_FER_2"/>
    <property type="match status" value="3"/>
</dbReference>
<dbReference type="InterPro" id="IPR017896">
    <property type="entry name" value="4Fe4S_Fe-S-bd"/>
</dbReference>
<dbReference type="GO" id="GO:0046872">
    <property type="term" value="F:metal ion binding"/>
    <property type="evidence" value="ECO:0007669"/>
    <property type="project" value="UniProtKB-KW"/>
</dbReference>
<name>A0A485LVK2_9ZZZZ</name>
<keyword evidence="5" id="KW-0408">Iron</keyword>
<dbReference type="SUPFAM" id="SSF54862">
    <property type="entry name" value="4Fe-4S ferredoxins"/>
    <property type="match status" value="1"/>
</dbReference>
<evidence type="ECO:0000259" key="7">
    <source>
        <dbReference type="PROSITE" id="PS51379"/>
    </source>
</evidence>
<sequence>MNRRTFLKTMGIGSGILLGAGPRIIHAGEPLPDAATVLVDTTRCIGCRLCEEACAQANSLPAPDLSDLTVFDRKRSTSEAALTVVNRYTIEDAEIHVKTQCMHCSDAACVSSCLVNALKKEKEGPISWHTNCMGCRYCMVACPFDGPKFEYHSAAPRILKCTFCYATRLVKGQKPACVEACPMEALSFGTRSEMLQEARSRIANAPDAYVSHIYGEHEVGGTSWIYLSPVPFDRIGFRTDLGTTPYPVLTKGYLKTVHGIDLIVPPLLFGLAYLSRRKHDKDKD</sequence>
<dbReference type="InterPro" id="IPR051555">
    <property type="entry name" value="FDH_Electron_Transfer_Unit"/>
</dbReference>
<evidence type="ECO:0000256" key="2">
    <source>
        <dbReference type="ARBA" id="ARBA00022485"/>
    </source>
</evidence>
<dbReference type="EMBL" id="CAADRM010000031">
    <property type="protein sequence ID" value="VFU12111.1"/>
    <property type="molecule type" value="Genomic_DNA"/>
</dbReference>
<feature type="domain" description="4Fe-4S ferredoxin-type" evidence="7">
    <location>
        <begin position="35"/>
        <end position="65"/>
    </location>
</feature>
<dbReference type="Gene3D" id="3.30.70.20">
    <property type="match status" value="2"/>
</dbReference>
<protein>
    <recommendedName>
        <fullName evidence="7">4Fe-4S ferredoxin-type domain-containing protein</fullName>
    </recommendedName>
</protein>
<evidence type="ECO:0000256" key="4">
    <source>
        <dbReference type="ARBA" id="ARBA00022737"/>
    </source>
</evidence>
<feature type="domain" description="4Fe-4S ferredoxin-type" evidence="7">
    <location>
        <begin position="91"/>
        <end position="123"/>
    </location>
</feature>
<organism evidence="8">
    <name type="scientific">anaerobic digester metagenome</name>
    <dbReference type="NCBI Taxonomy" id="1263854"/>
    <lineage>
        <taxon>unclassified sequences</taxon>
        <taxon>metagenomes</taxon>
        <taxon>ecological metagenomes</taxon>
    </lineage>
</organism>
<keyword evidence="2" id="KW-0004">4Fe-4S</keyword>
<dbReference type="InterPro" id="IPR017900">
    <property type="entry name" value="4Fe4S_Fe_S_CS"/>
</dbReference>
<feature type="domain" description="4Fe-4S ferredoxin-type" evidence="7">
    <location>
        <begin position="124"/>
        <end position="152"/>
    </location>
</feature>
<evidence type="ECO:0000256" key="3">
    <source>
        <dbReference type="ARBA" id="ARBA00022723"/>
    </source>
</evidence>
<accession>A0A485LVK2</accession>
<evidence type="ECO:0000313" key="8">
    <source>
        <dbReference type="EMBL" id="VFU12111.1"/>
    </source>
</evidence>
<evidence type="ECO:0000256" key="6">
    <source>
        <dbReference type="ARBA" id="ARBA00023014"/>
    </source>
</evidence>
<comment type="subcellular location">
    <subcellularLocation>
        <location evidence="1">Cell envelope</location>
    </subcellularLocation>
</comment>
<proteinExistence type="predicted"/>